<dbReference type="EMBL" id="JPMI01000311">
    <property type="protein sequence ID" value="KFA87958.1"/>
    <property type="molecule type" value="Genomic_DNA"/>
</dbReference>
<evidence type="ECO:0000313" key="1">
    <source>
        <dbReference type="EMBL" id="KFA87958.1"/>
    </source>
</evidence>
<proteinExistence type="predicted"/>
<sequence>MATPTAVNDQITDSVTQANVKVLGDAPALSLGHLYQAMAYSTGLSFQNAVTAQQQLNMAAQAATVQGVSLLYTVDTAADAVATSKVGMSDLPTALASLGAAVSSTKPPSF</sequence>
<accession>A0A084SHM3</accession>
<organism evidence="1 2">
    <name type="scientific">Archangium violaceum Cb vi76</name>
    <dbReference type="NCBI Taxonomy" id="1406225"/>
    <lineage>
        <taxon>Bacteria</taxon>
        <taxon>Pseudomonadati</taxon>
        <taxon>Myxococcota</taxon>
        <taxon>Myxococcia</taxon>
        <taxon>Myxococcales</taxon>
        <taxon>Cystobacterineae</taxon>
        <taxon>Archangiaceae</taxon>
        <taxon>Archangium</taxon>
    </lineage>
</organism>
<protein>
    <recommendedName>
        <fullName evidence="3">RebB like protein</fullName>
    </recommendedName>
</protein>
<dbReference type="RefSeq" id="WP_043410391.1">
    <property type="nucleotide sequence ID" value="NZ_JPMI01000311.1"/>
</dbReference>
<dbReference type="Pfam" id="PF11747">
    <property type="entry name" value="RebB"/>
    <property type="match status" value="1"/>
</dbReference>
<comment type="caution">
    <text evidence="1">The sequence shown here is derived from an EMBL/GenBank/DDBJ whole genome shotgun (WGS) entry which is preliminary data.</text>
</comment>
<dbReference type="InterPro" id="IPR021070">
    <property type="entry name" value="Killing_trait_RebB"/>
</dbReference>
<evidence type="ECO:0000313" key="2">
    <source>
        <dbReference type="Proteomes" id="UP000028547"/>
    </source>
</evidence>
<dbReference type="AlphaFoldDB" id="A0A084SHM3"/>
<reference evidence="1 2" key="1">
    <citation type="submission" date="2014-07" db="EMBL/GenBank/DDBJ databases">
        <title>Draft Genome Sequence of Gephyronic Acid Producer, Cystobacter violaceus Strain Cb vi76.</title>
        <authorList>
            <person name="Stevens D.C."/>
            <person name="Young J."/>
            <person name="Carmichael R."/>
            <person name="Tan J."/>
            <person name="Taylor R.E."/>
        </authorList>
    </citation>
    <scope>NUCLEOTIDE SEQUENCE [LARGE SCALE GENOMIC DNA]</scope>
    <source>
        <strain evidence="1 2">Cb vi76</strain>
    </source>
</reference>
<gene>
    <name evidence="1" type="ORF">Q664_44345</name>
</gene>
<evidence type="ECO:0008006" key="3">
    <source>
        <dbReference type="Google" id="ProtNLM"/>
    </source>
</evidence>
<name>A0A084SHM3_9BACT</name>
<dbReference type="Proteomes" id="UP000028547">
    <property type="component" value="Unassembled WGS sequence"/>
</dbReference>